<evidence type="ECO:0000313" key="2">
    <source>
        <dbReference type="Proteomes" id="UP000823775"/>
    </source>
</evidence>
<reference evidence="1 2" key="1">
    <citation type="journal article" date="2021" name="BMC Genomics">
        <title>Datura genome reveals duplications of psychoactive alkaloid biosynthetic genes and high mutation rate following tissue culture.</title>
        <authorList>
            <person name="Rajewski A."/>
            <person name="Carter-House D."/>
            <person name="Stajich J."/>
            <person name="Litt A."/>
        </authorList>
    </citation>
    <scope>NUCLEOTIDE SEQUENCE [LARGE SCALE GENOMIC DNA]</scope>
    <source>
        <strain evidence="1">AR-01</strain>
    </source>
</reference>
<feature type="non-terminal residue" evidence="1">
    <location>
        <position position="103"/>
    </location>
</feature>
<name>A0ABS8WF95_DATST</name>
<protein>
    <submittedName>
        <fullName evidence="1">Uncharacterized protein</fullName>
    </submittedName>
</protein>
<dbReference type="EMBL" id="JACEIK010006921">
    <property type="protein sequence ID" value="MCE3049476.1"/>
    <property type="molecule type" value="Genomic_DNA"/>
</dbReference>
<evidence type="ECO:0000313" key="1">
    <source>
        <dbReference type="EMBL" id="MCE3049476.1"/>
    </source>
</evidence>
<organism evidence="1 2">
    <name type="scientific">Datura stramonium</name>
    <name type="common">Jimsonweed</name>
    <name type="synonym">Common thornapple</name>
    <dbReference type="NCBI Taxonomy" id="4076"/>
    <lineage>
        <taxon>Eukaryota</taxon>
        <taxon>Viridiplantae</taxon>
        <taxon>Streptophyta</taxon>
        <taxon>Embryophyta</taxon>
        <taxon>Tracheophyta</taxon>
        <taxon>Spermatophyta</taxon>
        <taxon>Magnoliopsida</taxon>
        <taxon>eudicotyledons</taxon>
        <taxon>Gunneridae</taxon>
        <taxon>Pentapetalae</taxon>
        <taxon>asterids</taxon>
        <taxon>lamiids</taxon>
        <taxon>Solanales</taxon>
        <taxon>Solanaceae</taxon>
        <taxon>Solanoideae</taxon>
        <taxon>Datureae</taxon>
        <taxon>Datura</taxon>
    </lineage>
</organism>
<comment type="caution">
    <text evidence="1">The sequence shown here is derived from an EMBL/GenBank/DDBJ whole genome shotgun (WGS) entry which is preliminary data.</text>
</comment>
<dbReference type="Proteomes" id="UP000823775">
    <property type="component" value="Unassembled WGS sequence"/>
</dbReference>
<proteinExistence type="predicted"/>
<sequence length="103" mass="12236">MRPLRRSWNGRETLKRKREEMEGGVVDKMRCGCTISLEKVNEAGEEAVVMENEEEEDGRVREEMKMVATLFVHGWSEQRKERLKATREREKWVVQRRCHFIGG</sequence>
<keyword evidence="2" id="KW-1185">Reference proteome</keyword>
<gene>
    <name evidence="1" type="ORF">HAX54_044967</name>
</gene>
<accession>A0ABS8WF95</accession>